<comment type="similarity">
    <text evidence="1">Belongs to the outer membrane factor (OMF) (TC 1.B.17) family.</text>
</comment>
<feature type="signal peptide" evidence="3">
    <location>
        <begin position="1"/>
        <end position="21"/>
    </location>
</feature>
<protein>
    <submittedName>
        <fullName evidence="4">Outer membrane protein TolC</fullName>
    </submittedName>
</protein>
<dbReference type="AlphaFoldDB" id="A0A7W7ZPX5"/>
<evidence type="ECO:0000256" key="2">
    <source>
        <dbReference type="SAM" id="Coils"/>
    </source>
</evidence>
<proteinExistence type="inferred from homology"/>
<dbReference type="Proteomes" id="UP000584867">
    <property type="component" value="Unassembled WGS sequence"/>
</dbReference>
<keyword evidence="2" id="KW-0175">Coiled coil</keyword>
<dbReference type="Pfam" id="PF02321">
    <property type="entry name" value="OEP"/>
    <property type="match status" value="1"/>
</dbReference>
<dbReference type="EMBL" id="JACHIO010000008">
    <property type="protein sequence ID" value="MBB5064014.1"/>
    <property type="molecule type" value="Genomic_DNA"/>
</dbReference>
<dbReference type="PANTHER" id="PTHR30203:SF24">
    <property type="entry name" value="BLR4935 PROTEIN"/>
    <property type="match status" value="1"/>
</dbReference>
<feature type="chain" id="PRO_5031424265" evidence="3">
    <location>
        <begin position="22"/>
        <end position="419"/>
    </location>
</feature>
<evidence type="ECO:0000313" key="4">
    <source>
        <dbReference type="EMBL" id="MBB5064014.1"/>
    </source>
</evidence>
<feature type="coiled-coil region" evidence="2">
    <location>
        <begin position="304"/>
        <end position="331"/>
    </location>
</feature>
<dbReference type="InterPro" id="IPR010131">
    <property type="entry name" value="MdtP/NodT-like"/>
</dbReference>
<dbReference type="InterPro" id="IPR003423">
    <property type="entry name" value="OMP_efflux"/>
</dbReference>
<dbReference type="RefSeq" id="WP_184255588.1">
    <property type="nucleotide sequence ID" value="NZ_JACHIO010000008.1"/>
</dbReference>
<reference evidence="4 5" key="1">
    <citation type="submission" date="2020-08" db="EMBL/GenBank/DDBJ databases">
        <title>Genomic Encyclopedia of Type Strains, Phase IV (KMG-V): Genome sequencing to study the core and pangenomes of soil and plant-associated prokaryotes.</title>
        <authorList>
            <person name="Whitman W."/>
        </authorList>
    </citation>
    <scope>NUCLEOTIDE SEQUENCE [LARGE SCALE GENOMIC DNA]</scope>
    <source>
        <strain evidence="4 5">X5P3</strain>
    </source>
</reference>
<dbReference type="Gene3D" id="1.20.1600.10">
    <property type="entry name" value="Outer membrane efflux proteins (OEP)"/>
    <property type="match status" value="1"/>
</dbReference>
<name>A0A7W7ZPX5_9BACT</name>
<comment type="caution">
    <text evidence="4">The sequence shown here is derived from an EMBL/GenBank/DDBJ whole genome shotgun (WGS) entry which is preliminary data.</text>
</comment>
<dbReference type="SUPFAM" id="SSF56954">
    <property type="entry name" value="Outer membrane efflux proteins (OEP)"/>
    <property type="match status" value="1"/>
</dbReference>
<evidence type="ECO:0000313" key="5">
    <source>
        <dbReference type="Proteomes" id="UP000584867"/>
    </source>
</evidence>
<evidence type="ECO:0000256" key="1">
    <source>
        <dbReference type="ARBA" id="ARBA00007613"/>
    </source>
</evidence>
<dbReference type="PANTHER" id="PTHR30203">
    <property type="entry name" value="OUTER MEMBRANE CATION EFFLUX PROTEIN"/>
    <property type="match status" value="1"/>
</dbReference>
<keyword evidence="3" id="KW-0732">Signal</keyword>
<gene>
    <name evidence="4" type="ORF">HDF15_002362</name>
</gene>
<evidence type="ECO:0000256" key="3">
    <source>
        <dbReference type="SAM" id="SignalP"/>
    </source>
</evidence>
<organism evidence="4 5">
    <name type="scientific">Granulicella mallensis</name>
    <dbReference type="NCBI Taxonomy" id="940614"/>
    <lineage>
        <taxon>Bacteria</taxon>
        <taxon>Pseudomonadati</taxon>
        <taxon>Acidobacteriota</taxon>
        <taxon>Terriglobia</taxon>
        <taxon>Terriglobales</taxon>
        <taxon>Acidobacteriaceae</taxon>
        <taxon>Granulicella</taxon>
    </lineage>
</organism>
<sequence length="419" mass="46231">MKVALYWTAAWVLASGVLASAQDMPAKPTPVAQLIAEAEANNSQISAADHSWKAATHVAQQVTTLPDPQFTVQQFSVGSPKPFAGFSNSDFAYIGLGASQDLPYPGKLRLKGEVANREADTQHAQVDVLRSSIAEQIKLVYLRLAYLDATLAILNQNDAVLQPLIQSGLARYSVGQGSQADVLKAQIEHTKILREVTMHHQEMGQLQADLKQLLHRSQDSADILPEPLAATPLRSTAEELQALVEEHNPAVHKDANAVQTQNAQLKSAQRDGKPDFNVGYMFQQTGSGYRDYYVMSLNLRLPRHKRVEAEVAEATERLNQSRQALDSQTQQQLAEVQKQYIAVTSTEELLKEYQEGLIPQADAAFHSEEAAYQSNKQQFAPVLSSLLDVLSFEHDYQQALFDHETALAHLETLTGATLR</sequence>
<dbReference type="GO" id="GO:0015562">
    <property type="term" value="F:efflux transmembrane transporter activity"/>
    <property type="evidence" value="ECO:0007669"/>
    <property type="project" value="InterPro"/>
</dbReference>
<accession>A0A7W7ZPX5</accession>